<evidence type="ECO:0000313" key="2">
    <source>
        <dbReference type="EMBL" id="MBC6466280.1"/>
    </source>
</evidence>
<accession>A0ABR7LN54</accession>
<comment type="caution">
    <text evidence="2">The sequence shown here is derived from an EMBL/GenBank/DDBJ whole genome shotgun (WGS) entry which is preliminary data.</text>
</comment>
<name>A0ABR7LN54_9ACTN</name>
<evidence type="ECO:0000313" key="3">
    <source>
        <dbReference type="Proteomes" id="UP000805614"/>
    </source>
</evidence>
<dbReference type="Pfam" id="PF21806">
    <property type="entry name" value="DUF6879"/>
    <property type="match status" value="1"/>
</dbReference>
<dbReference type="RefSeq" id="WP_187243282.1">
    <property type="nucleotide sequence ID" value="NZ_BAAAOK010000071.1"/>
</dbReference>
<protein>
    <recommendedName>
        <fullName evidence="1">DUF6879 domain-containing protein</fullName>
    </recommendedName>
</protein>
<organism evidence="2 3">
    <name type="scientific">Actinomadura alba</name>
    <dbReference type="NCBI Taxonomy" id="406431"/>
    <lineage>
        <taxon>Bacteria</taxon>
        <taxon>Bacillati</taxon>
        <taxon>Actinomycetota</taxon>
        <taxon>Actinomycetes</taxon>
        <taxon>Streptosporangiales</taxon>
        <taxon>Thermomonosporaceae</taxon>
        <taxon>Actinomadura</taxon>
    </lineage>
</organism>
<dbReference type="InterPro" id="IPR049244">
    <property type="entry name" value="DUF6879"/>
</dbReference>
<evidence type="ECO:0000259" key="1">
    <source>
        <dbReference type="Pfam" id="PF21806"/>
    </source>
</evidence>
<keyword evidence="3" id="KW-1185">Reference proteome</keyword>
<gene>
    <name evidence="2" type="ORF">HKK74_12315</name>
</gene>
<feature type="domain" description="DUF6879" evidence="1">
    <location>
        <begin position="21"/>
        <end position="188"/>
    </location>
</feature>
<proteinExistence type="predicted"/>
<reference evidence="2 3" key="1">
    <citation type="submission" date="2020-06" db="EMBL/GenBank/DDBJ databases">
        <title>Actinomadura xiongansis sp. nov., isolated from soil of Baiyangdian.</title>
        <authorList>
            <person name="Zhang X."/>
        </authorList>
    </citation>
    <scope>NUCLEOTIDE SEQUENCE [LARGE SCALE GENOMIC DNA]</scope>
    <source>
        <strain evidence="2 3">HBUM206468</strain>
    </source>
</reference>
<dbReference type="Proteomes" id="UP000805614">
    <property type="component" value="Unassembled WGS sequence"/>
</dbReference>
<dbReference type="EMBL" id="JABVEC010000007">
    <property type="protein sequence ID" value="MBC6466280.1"/>
    <property type="molecule type" value="Genomic_DNA"/>
</dbReference>
<sequence length="200" mass="23090">MLERLLDLPGMELGLDAYLDDFESRFWRVAESWKLERQQTFREPEVPSWVAMAEGDWATALRLAEEMRPSIKGLQQRLDEHGITQHRVRIVEWPLSPYLWWELHVLRIRAEEGERIRVLDTAAVRPLEKARELPEVLVLGDRVGYVIRYDGTGVLDGARKVTDAQTIAACREEMAALHRQGEDLLSFFPREVAPLPPPVV</sequence>